<dbReference type="EMBL" id="JACORU010000004">
    <property type="protein sequence ID" value="MBC5765455.1"/>
    <property type="molecule type" value="Genomic_DNA"/>
</dbReference>
<dbReference type="InterPro" id="IPR001126">
    <property type="entry name" value="UmuC"/>
</dbReference>
<accession>A0A923S2J7</accession>
<feature type="domain" description="UmuC" evidence="6">
    <location>
        <begin position="2"/>
        <end position="196"/>
    </location>
</feature>
<dbReference type="Gene3D" id="3.40.1170.60">
    <property type="match status" value="1"/>
</dbReference>
<reference evidence="7" key="1">
    <citation type="submission" date="2020-08" db="EMBL/GenBank/DDBJ databases">
        <title>Ramlibacter sp. GTP1 16S ribosomal RNA gene genome sequencing and assembly.</title>
        <authorList>
            <person name="Kang M."/>
        </authorList>
    </citation>
    <scope>NUCLEOTIDE SEQUENCE</scope>
    <source>
        <strain evidence="7">GTP1</strain>
    </source>
</reference>
<gene>
    <name evidence="7" type="ORF">H8R02_13385</name>
</gene>
<dbReference type="InterPro" id="IPR036775">
    <property type="entry name" value="DNA_pol_Y-fam_lit_finger_sf"/>
</dbReference>
<dbReference type="Pfam" id="PF11799">
    <property type="entry name" value="IMS_C"/>
    <property type="match status" value="1"/>
</dbReference>
<dbReference type="GO" id="GO:0005829">
    <property type="term" value="C:cytosol"/>
    <property type="evidence" value="ECO:0007669"/>
    <property type="project" value="TreeGrafter"/>
</dbReference>
<dbReference type="SUPFAM" id="SSF56672">
    <property type="entry name" value="DNA/RNA polymerases"/>
    <property type="match status" value="1"/>
</dbReference>
<protein>
    <submittedName>
        <fullName evidence="7">Y-family DNA polymerase</fullName>
    </submittedName>
</protein>
<keyword evidence="5" id="KW-0742">SOS response</keyword>
<name>A0A923S2J7_9BURK</name>
<dbReference type="InterPro" id="IPR050116">
    <property type="entry name" value="DNA_polymerase-Y"/>
</dbReference>
<dbReference type="SUPFAM" id="SSF100879">
    <property type="entry name" value="Lesion bypass DNA polymerase (Y-family), little finger domain"/>
    <property type="match status" value="1"/>
</dbReference>
<keyword evidence="3" id="KW-0741">SOS mutagenesis</keyword>
<evidence type="ECO:0000256" key="2">
    <source>
        <dbReference type="ARBA" id="ARBA00022763"/>
    </source>
</evidence>
<sequence length="436" mass="48072">MYALLDGNNFYVSCERVFRPSLRGRPVIVLSNNDGCAIARSNEAKALGIAMAEPWPYIKRRLPDAGIVALSANFTLYGDMSNRMMAIAAGLGPSQEIYSIDECFIDVTGVPGDLVARAHKVRERIAHWIGVPCGIGIAPTKTLAKFANHVAKEADRKPGAPYPAHLAQVCNLAAVPQDELESFFEATEAREVWGIGRQISKQLEAEGVRTMLDLVRMDPVVARRRFSVVVERTVRELQGTPCMAFEDQPAPRKQVACTRAFGDPVTTLAPLEEAVSEYATRAAFKLRQDGSVAAEVLVFVHTNPFRTHEKQYARSATVPLRRPTADTAAIVQSALRGLREIFRPGFRIHKAGVMLLDLRDAHVEQGELDLEDDAPDEPRVRKLGAAMDRINDRFGRGTLQLAAAGVGGDARSWTMKQQWRTPQYTTNWAHLPVAHA</sequence>
<dbReference type="InterPro" id="IPR043502">
    <property type="entry name" value="DNA/RNA_pol_sf"/>
</dbReference>
<comment type="similarity">
    <text evidence="1">Belongs to the DNA polymerase type-Y family.</text>
</comment>
<dbReference type="InterPro" id="IPR025188">
    <property type="entry name" value="DUF4113"/>
</dbReference>
<dbReference type="Proteomes" id="UP000596827">
    <property type="component" value="Unassembled WGS sequence"/>
</dbReference>
<dbReference type="InterPro" id="IPR017961">
    <property type="entry name" value="DNA_pol_Y-fam_little_finger"/>
</dbReference>
<dbReference type="Gene3D" id="1.10.150.20">
    <property type="entry name" value="5' to 3' exonuclease, C-terminal subdomain"/>
    <property type="match status" value="1"/>
</dbReference>
<evidence type="ECO:0000256" key="4">
    <source>
        <dbReference type="ARBA" id="ARBA00023204"/>
    </source>
</evidence>
<dbReference type="GO" id="GO:0003684">
    <property type="term" value="F:damaged DNA binding"/>
    <property type="evidence" value="ECO:0007669"/>
    <property type="project" value="InterPro"/>
</dbReference>
<dbReference type="Pfam" id="PF00817">
    <property type="entry name" value="IMS"/>
    <property type="match status" value="1"/>
</dbReference>
<dbReference type="PANTHER" id="PTHR11076:SF34">
    <property type="entry name" value="PROTEIN UMUC"/>
    <property type="match status" value="1"/>
</dbReference>
<evidence type="ECO:0000256" key="5">
    <source>
        <dbReference type="ARBA" id="ARBA00023236"/>
    </source>
</evidence>
<keyword evidence="2" id="KW-0227">DNA damage</keyword>
<dbReference type="GO" id="GO:0009432">
    <property type="term" value="P:SOS response"/>
    <property type="evidence" value="ECO:0007669"/>
    <property type="project" value="UniProtKB-KW"/>
</dbReference>
<proteinExistence type="inferred from homology"/>
<keyword evidence="4" id="KW-0234">DNA repair</keyword>
<dbReference type="PANTHER" id="PTHR11076">
    <property type="entry name" value="DNA REPAIR POLYMERASE UMUC / TRANSFERASE FAMILY MEMBER"/>
    <property type="match status" value="1"/>
</dbReference>
<evidence type="ECO:0000256" key="3">
    <source>
        <dbReference type="ARBA" id="ARBA00023199"/>
    </source>
</evidence>
<dbReference type="PROSITE" id="PS50173">
    <property type="entry name" value="UMUC"/>
    <property type="match status" value="1"/>
</dbReference>
<dbReference type="InterPro" id="IPR043128">
    <property type="entry name" value="Rev_trsase/Diguanyl_cyclase"/>
</dbReference>
<evidence type="ECO:0000256" key="1">
    <source>
        <dbReference type="ARBA" id="ARBA00010945"/>
    </source>
</evidence>
<organism evidence="7 8">
    <name type="scientific">Ramlibacter albus</name>
    <dbReference type="NCBI Taxonomy" id="2079448"/>
    <lineage>
        <taxon>Bacteria</taxon>
        <taxon>Pseudomonadati</taxon>
        <taxon>Pseudomonadota</taxon>
        <taxon>Betaproteobacteria</taxon>
        <taxon>Burkholderiales</taxon>
        <taxon>Comamonadaceae</taxon>
        <taxon>Ramlibacter</taxon>
    </lineage>
</organism>
<dbReference type="Gene3D" id="3.30.1490.100">
    <property type="entry name" value="DNA polymerase, Y-family, little finger domain"/>
    <property type="match status" value="1"/>
</dbReference>
<dbReference type="GO" id="GO:0006281">
    <property type="term" value="P:DNA repair"/>
    <property type="evidence" value="ECO:0007669"/>
    <property type="project" value="UniProtKB-KW"/>
</dbReference>
<dbReference type="RefSeq" id="WP_187081926.1">
    <property type="nucleotide sequence ID" value="NZ_JACORU010000004.1"/>
</dbReference>
<comment type="caution">
    <text evidence="7">The sequence shown here is derived from an EMBL/GenBank/DDBJ whole genome shotgun (WGS) entry which is preliminary data.</text>
</comment>
<dbReference type="CDD" id="cd01700">
    <property type="entry name" value="PolY_Pol_V_umuC"/>
    <property type="match status" value="1"/>
</dbReference>
<dbReference type="GO" id="GO:0003887">
    <property type="term" value="F:DNA-directed DNA polymerase activity"/>
    <property type="evidence" value="ECO:0007669"/>
    <property type="project" value="TreeGrafter"/>
</dbReference>
<evidence type="ECO:0000313" key="7">
    <source>
        <dbReference type="EMBL" id="MBC5765455.1"/>
    </source>
</evidence>
<dbReference type="AlphaFoldDB" id="A0A923S2J7"/>
<evidence type="ECO:0000259" key="6">
    <source>
        <dbReference type="PROSITE" id="PS50173"/>
    </source>
</evidence>
<keyword evidence="8" id="KW-1185">Reference proteome</keyword>
<dbReference type="Gene3D" id="3.30.70.270">
    <property type="match status" value="1"/>
</dbReference>
<evidence type="ECO:0000313" key="8">
    <source>
        <dbReference type="Proteomes" id="UP000596827"/>
    </source>
</evidence>
<dbReference type="Pfam" id="PF13438">
    <property type="entry name" value="DUF4113"/>
    <property type="match status" value="1"/>
</dbReference>
<dbReference type="GO" id="GO:0042276">
    <property type="term" value="P:error-prone translesion synthesis"/>
    <property type="evidence" value="ECO:0007669"/>
    <property type="project" value="TreeGrafter"/>
</dbReference>